<reference evidence="8" key="1">
    <citation type="journal article" date="2017" name="Nat. Microbiol.">
        <title>Global analysis of biosynthetic gene clusters reveals vast potential of secondary metabolite production in Penicillium species.</title>
        <authorList>
            <person name="Nielsen J.C."/>
            <person name="Grijseels S."/>
            <person name="Prigent S."/>
            <person name="Ji B."/>
            <person name="Dainat J."/>
            <person name="Nielsen K.F."/>
            <person name="Frisvad J.C."/>
            <person name="Workman M."/>
            <person name="Nielsen J."/>
        </authorList>
    </citation>
    <scope>NUCLEOTIDE SEQUENCE [LARGE SCALE GENOMIC DNA]</scope>
    <source>
        <strain evidence="8">IBT 24891</strain>
    </source>
</reference>
<protein>
    <recommendedName>
        <fullName evidence="5">chanoclavine-I aldehyde reductase</fullName>
        <ecNumber evidence="5">1.3.1.100</ecNumber>
    </recommendedName>
</protein>
<dbReference type="Proteomes" id="UP000191285">
    <property type="component" value="Unassembled WGS sequence"/>
</dbReference>
<feature type="domain" description="NADH:flavin oxidoreductase/NADH oxidase N-terminal" evidence="6">
    <location>
        <begin position="3"/>
        <end position="332"/>
    </location>
</feature>
<proteinExistence type="predicted"/>
<evidence type="ECO:0000256" key="4">
    <source>
        <dbReference type="ARBA" id="ARBA00051276"/>
    </source>
</evidence>
<dbReference type="EC" id="1.3.1.100" evidence="5"/>
<evidence type="ECO:0000313" key="8">
    <source>
        <dbReference type="Proteomes" id="UP000191285"/>
    </source>
</evidence>
<dbReference type="AlphaFoldDB" id="A0A1V6TNI4"/>
<comment type="pathway">
    <text evidence="1">Alkaloid biosynthesis; ergot alkaloid biosynthesis.</text>
</comment>
<dbReference type="Gene3D" id="3.20.20.70">
    <property type="entry name" value="Aldolase class I"/>
    <property type="match status" value="1"/>
</dbReference>
<evidence type="ECO:0000256" key="3">
    <source>
        <dbReference type="ARBA" id="ARBA00022857"/>
    </source>
</evidence>
<dbReference type="GO" id="GO:0010181">
    <property type="term" value="F:FMN binding"/>
    <property type="evidence" value="ECO:0007669"/>
    <property type="project" value="InterPro"/>
</dbReference>
<dbReference type="EMBL" id="MLKD01000004">
    <property type="protein sequence ID" value="OQE27379.1"/>
    <property type="molecule type" value="Genomic_DNA"/>
</dbReference>
<dbReference type="CDD" id="cd02933">
    <property type="entry name" value="OYE_like_FMN"/>
    <property type="match status" value="1"/>
</dbReference>
<dbReference type="FunFam" id="3.20.20.70:FF:000138">
    <property type="entry name" value="NADPH dehydrogenase 1"/>
    <property type="match status" value="1"/>
</dbReference>
<gene>
    <name evidence="7" type="ORF">PENSTE_c004G04660</name>
</gene>
<dbReference type="GO" id="GO:0003959">
    <property type="term" value="F:NADPH dehydrogenase activity"/>
    <property type="evidence" value="ECO:0007669"/>
    <property type="project" value="TreeGrafter"/>
</dbReference>
<evidence type="ECO:0000256" key="2">
    <source>
        <dbReference type="ARBA" id="ARBA00022589"/>
    </source>
</evidence>
<comment type="catalytic activity">
    <reaction evidence="4">
        <text>dihydrochanoclavine-I aldehyde + NADP(+) = chanoclavine-I aldehyde + NADPH + H(+)</text>
        <dbReference type="Rhea" id="RHEA:35947"/>
        <dbReference type="ChEBI" id="CHEBI:15378"/>
        <dbReference type="ChEBI" id="CHEBI:57783"/>
        <dbReference type="ChEBI" id="CHEBI:58349"/>
        <dbReference type="ChEBI" id="CHEBI:65032"/>
        <dbReference type="ChEBI" id="CHEBI:71487"/>
        <dbReference type="EC" id="1.3.1.100"/>
    </reaction>
</comment>
<dbReference type="OrthoDB" id="276546at2759"/>
<evidence type="ECO:0000256" key="1">
    <source>
        <dbReference type="ARBA" id="ARBA00005107"/>
    </source>
</evidence>
<keyword evidence="3" id="KW-0521">NADP</keyword>
<sequence length="368" mass="40795">MSKLFSPLSIGGKILSQRTAMAPMTRLRADQSHLPLPSVKKYYEQRARVPGSLLVTEATVISPRHGGYPNVPGIYSDSQVAAWKEVTDAVHKKGSHIYLQLWALGRAANPAFLNQGGYSLLSASDSAMKSAFSDEIHHPRPMTETDIQDSITDFRNAAKNAISAGFDGVEIHGANGYLVDQFLQDVSNKRTDKWGGSIANRSRLAVEITRAVVAEIGNERTAIRLSPWSRYQGMRMDNPIPQFSNVVQQMAQLKLAYLHACESDARENDGDLNWLLEAYGNSSPVLVAGNYNGDSAKIAVDNTYAKHDVVVTFGRPYIANPDLPFRVKHGLPFAEFDPTSMYGQGSEGYIDYPFSKEFLSDPERFWRF</sequence>
<evidence type="ECO:0000259" key="6">
    <source>
        <dbReference type="Pfam" id="PF00724"/>
    </source>
</evidence>
<evidence type="ECO:0000256" key="5">
    <source>
        <dbReference type="ARBA" id="ARBA00066635"/>
    </source>
</evidence>
<accession>A0A1V6TNI4</accession>
<dbReference type="PANTHER" id="PTHR22893">
    <property type="entry name" value="NADH OXIDOREDUCTASE-RELATED"/>
    <property type="match status" value="1"/>
</dbReference>
<organism evidence="7 8">
    <name type="scientific">Penicillium steckii</name>
    <dbReference type="NCBI Taxonomy" id="303698"/>
    <lineage>
        <taxon>Eukaryota</taxon>
        <taxon>Fungi</taxon>
        <taxon>Dikarya</taxon>
        <taxon>Ascomycota</taxon>
        <taxon>Pezizomycotina</taxon>
        <taxon>Eurotiomycetes</taxon>
        <taxon>Eurotiomycetidae</taxon>
        <taxon>Eurotiales</taxon>
        <taxon>Aspergillaceae</taxon>
        <taxon>Penicillium</taxon>
    </lineage>
</organism>
<dbReference type="GO" id="GO:0009820">
    <property type="term" value="P:alkaloid metabolic process"/>
    <property type="evidence" value="ECO:0007669"/>
    <property type="project" value="UniProtKB-KW"/>
</dbReference>
<keyword evidence="8" id="KW-1185">Reference proteome</keyword>
<dbReference type="InterPro" id="IPR001155">
    <property type="entry name" value="OxRdtase_FMN_N"/>
</dbReference>
<name>A0A1V6TNI4_9EURO</name>
<comment type="caution">
    <text evidence="7">The sequence shown here is derived from an EMBL/GenBank/DDBJ whole genome shotgun (WGS) entry which is preliminary data.</text>
</comment>
<evidence type="ECO:0000313" key="7">
    <source>
        <dbReference type="EMBL" id="OQE27379.1"/>
    </source>
</evidence>
<dbReference type="InterPro" id="IPR013785">
    <property type="entry name" value="Aldolase_TIM"/>
</dbReference>
<dbReference type="SUPFAM" id="SSF51395">
    <property type="entry name" value="FMN-linked oxidoreductases"/>
    <property type="match status" value="1"/>
</dbReference>
<dbReference type="InterPro" id="IPR045247">
    <property type="entry name" value="Oye-like"/>
</dbReference>
<dbReference type="PANTHER" id="PTHR22893:SF91">
    <property type="entry name" value="NADPH DEHYDROGENASE 2-RELATED"/>
    <property type="match status" value="1"/>
</dbReference>
<keyword evidence="2" id="KW-0017">Alkaloid metabolism</keyword>
<dbReference type="STRING" id="303698.A0A1V6TNI4"/>
<dbReference type="Pfam" id="PF00724">
    <property type="entry name" value="Oxidored_FMN"/>
    <property type="match status" value="1"/>
</dbReference>